<dbReference type="PROSITE" id="PS50928">
    <property type="entry name" value="ABC_TM1"/>
    <property type="match status" value="1"/>
</dbReference>
<dbReference type="PANTHER" id="PTHR43005:SF1">
    <property type="entry name" value="SPERMIDINE_PUTRESCINE TRANSPORT SYSTEM PERMEASE PROTEIN"/>
    <property type="match status" value="1"/>
</dbReference>
<feature type="domain" description="ABC transmembrane type-1" evidence="8">
    <location>
        <begin position="68"/>
        <end position="282"/>
    </location>
</feature>
<keyword evidence="5 7" id="KW-1133">Transmembrane helix</keyword>
<dbReference type="InterPro" id="IPR000515">
    <property type="entry name" value="MetI-like"/>
</dbReference>
<feature type="transmembrane region" description="Helical" evidence="7">
    <location>
        <begin position="105"/>
        <end position="127"/>
    </location>
</feature>
<dbReference type="InterPro" id="IPR035906">
    <property type="entry name" value="MetI-like_sf"/>
</dbReference>
<keyword evidence="3" id="KW-1003">Cell membrane</keyword>
<evidence type="ECO:0000256" key="4">
    <source>
        <dbReference type="ARBA" id="ARBA00022692"/>
    </source>
</evidence>
<feature type="transmembrane region" description="Helical" evidence="7">
    <location>
        <begin position="7"/>
        <end position="26"/>
    </location>
</feature>
<comment type="similarity">
    <text evidence="7">Belongs to the binding-protein-dependent transport system permease family.</text>
</comment>
<keyword evidence="6 7" id="KW-0472">Membrane</keyword>
<evidence type="ECO:0000256" key="7">
    <source>
        <dbReference type="RuleBase" id="RU363032"/>
    </source>
</evidence>
<dbReference type="Pfam" id="PF00528">
    <property type="entry name" value="BPD_transp_1"/>
    <property type="match status" value="1"/>
</dbReference>
<comment type="subcellular location">
    <subcellularLocation>
        <location evidence="1 7">Cell membrane</location>
        <topology evidence="1 7">Multi-pass membrane protein</topology>
    </subcellularLocation>
</comment>
<dbReference type="EMBL" id="QMPZ01000144">
    <property type="protein sequence ID" value="RLE07742.1"/>
    <property type="molecule type" value="Genomic_DNA"/>
</dbReference>
<dbReference type="Gene3D" id="1.10.3720.10">
    <property type="entry name" value="MetI-like"/>
    <property type="match status" value="1"/>
</dbReference>
<keyword evidence="2 7" id="KW-0813">Transport</keyword>
<comment type="caution">
    <text evidence="9">The sequence shown here is derived from an EMBL/GenBank/DDBJ whole genome shotgun (WGS) entry which is preliminary data.</text>
</comment>
<dbReference type="PANTHER" id="PTHR43005">
    <property type="entry name" value="BLR7065 PROTEIN"/>
    <property type="match status" value="1"/>
</dbReference>
<evidence type="ECO:0000256" key="3">
    <source>
        <dbReference type="ARBA" id="ARBA00022475"/>
    </source>
</evidence>
<feature type="transmembrane region" description="Helical" evidence="7">
    <location>
        <begin position="212"/>
        <end position="236"/>
    </location>
</feature>
<dbReference type="GO" id="GO:0055085">
    <property type="term" value="P:transmembrane transport"/>
    <property type="evidence" value="ECO:0007669"/>
    <property type="project" value="InterPro"/>
</dbReference>
<accession>A0A497E3Y5</accession>
<evidence type="ECO:0000313" key="10">
    <source>
        <dbReference type="Proteomes" id="UP000279422"/>
    </source>
</evidence>
<keyword evidence="4 7" id="KW-0812">Transmembrane</keyword>
<sequence length="293" mass="33725">MKLTRKIEGILFILPAFIFLVTIYIYPLSYSLKLSFFKKSLATQESYFVGLENYKIIIFADDLFWTTVKNTIVFTIGSVVGQIAIGLGLALLLNQKIKGRDFFRGLWLFPWVLPPAMVALLWIWLYHPQLGIFNDILIKLRILTEPIQMLGDPTLAMVGAIITNLWRGFPLSMVMFLASLQAIPVELYEASIIDGASAVQKFRYITFPLIKYTFLLLILLITIWTFGFFDLIWVLTRGGPFDATEVLPTYVYRMTFMYLKFGYGSALSWFIVIFIGLFSFLYVSIWRKISGEI</sequence>
<dbReference type="Proteomes" id="UP000279422">
    <property type="component" value="Unassembled WGS sequence"/>
</dbReference>
<evidence type="ECO:0000313" key="9">
    <source>
        <dbReference type="EMBL" id="RLE07742.1"/>
    </source>
</evidence>
<dbReference type="GO" id="GO:0005886">
    <property type="term" value="C:plasma membrane"/>
    <property type="evidence" value="ECO:0007669"/>
    <property type="project" value="UniProtKB-SubCell"/>
</dbReference>
<name>A0A497E3Y5_UNCAE</name>
<protein>
    <submittedName>
        <fullName evidence="9">Sugar ABC transporter permease</fullName>
    </submittedName>
</protein>
<dbReference type="SUPFAM" id="SSF161098">
    <property type="entry name" value="MetI-like"/>
    <property type="match status" value="1"/>
</dbReference>
<evidence type="ECO:0000256" key="2">
    <source>
        <dbReference type="ARBA" id="ARBA00022448"/>
    </source>
</evidence>
<proteinExistence type="inferred from homology"/>
<gene>
    <name evidence="9" type="ORF">DRJ00_07590</name>
</gene>
<reference evidence="9 10" key="1">
    <citation type="submission" date="2018-06" db="EMBL/GenBank/DDBJ databases">
        <title>Extensive metabolic versatility and redundancy in microbially diverse, dynamic hydrothermal sediments.</title>
        <authorList>
            <person name="Dombrowski N."/>
            <person name="Teske A."/>
            <person name="Baker B.J."/>
        </authorList>
    </citation>
    <scope>NUCLEOTIDE SEQUENCE [LARGE SCALE GENOMIC DNA]</scope>
    <source>
        <strain evidence="9">B47_G16</strain>
    </source>
</reference>
<organism evidence="9 10">
    <name type="scientific">Aerophobetes bacterium</name>
    <dbReference type="NCBI Taxonomy" id="2030807"/>
    <lineage>
        <taxon>Bacteria</taxon>
        <taxon>Candidatus Aerophobota</taxon>
    </lineage>
</organism>
<evidence type="ECO:0000256" key="1">
    <source>
        <dbReference type="ARBA" id="ARBA00004651"/>
    </source>
</evidence>
<evidence type="ECO:0000259" key="8">
    <source>
        <dbReference type="PROSITE" id="PS50928"/>
    </source>
</evidence>
<evidence type="ECO:0000256" key="5">
    <source>
        <dbReference type="ARBA" id="ARBA00022989"/>
    </source>
</evidence>
<evidence type="ECO:0000256" key="6">
    <source>
        <dbReference type="ARBA" id="ARBA00023136"/>
    </source>
</evidence>
<feature type="transmembrane region" description="Helical" evidence="7">
    <location>
        <begin position="256"/>
        <end position="283"/>
    </location>
</feature>
<feature type="transmembrane region" description="Helical" evidence="7">
    <location>
        <begin position="147"/>
        <end position="166"/>
    </location>
</feature>
<feature type="transmembrane region" description="Helical" evidence="7">
    <location>
        <begin position="72"/>
        <end position="93"/>
    </location>
</feature>
<dbReference type="AlphaFoldDB" id="A0A497E3Y5"/>
<dbReference type="CDD" id="cd06261">
    <property type="entry name" value="TM_PBP2"/>
    <property type="match status" value="1"/>
</dbReference>